<sequence>MSLIGSVETAAPAAFEALYQDSYTRVAQQTFLLTGHQRHADHCARRAFQLAWSNWDTVSDDPSPEGWVRAAAFELALSPWYPARLRRPDHSALGARDQQLLAALLRLPGAQRRALVLHDALGLSWEQTAREIESSTPAAYGRVVRARLGMARLAPQAAGEDAREPDFARRLGPLLRGAAVRGCPVRQEEAPPPDRVQQQARLRERVVNSAAGLAAAAVAAAVITGLAVGTPWHPAAPAFITFGHGSAPAPVQPPSAPPAPAPPTAPVPAAPTVPAAVQQPNSADADLRHVDLSALKLVRPSPAGHAPGTLPAGFCGLVAQLCPSRR</sequence>
<dbReference type="InterPro" id="IPR013324">
    <property type="entry name" value="RNA_pol_sigma_r3/r4-like"/>
</dbReference>
<dbReference type="PANTHER" id="PTHR43133">
    <property type="entry name" value="RNA POLYMERASE ECF-TYPE SIGMA FACTO"/>
    <property type="match status" value="1"/>
</dbReference>
<dbReference type="InterPro" id="IPR013325">
    <property type="entry name" value="RNA_pol_sigma_r2"/>
</dbReference>
<reference evidence="1 2" key="1">
    <citation type="submission" date="2024-09" db="EMBL/GenBank/DDBJ databases">
        <authorList>
            <person name="Lee S.D."/>
        </authorList>
    </citation>
    <scope>NUCLEOTIDE SEQUENCE [LARGE SCALE GENOMIC DNA]</scope>
    <source>
        <strain evidence="1 2">N1-1</strain>
    </source>
</reference>
<comment type="caution">
    <text evidence="1">The sequence shown here is derived from an EMBL/GenBank/DDBJ whole genome shotgun (WGS) entry which is preliminary data.</text>
</comment>
<name>A0ABV6V5Z3_9ACTN</name>
<dbReference type="EMBL" id="JBHEZX010000003">
    <property type="protein sequence ID" value="MFC1409042.1"/>
    <property type="molecule type" value="Genomic_DNA"/>
</dbReference>
<dbReference type="Pfam" id="PF08281">
    <property type="entry name" value="Sigma70_r4_2"/>
    <property type="match status" value="1"/>
</dbReference>
<organism evidence="1 2">
    <name type="scientific">Streptacidiphilus alkalitolerans</name>
    <dbReference type="NCBI Taxonomy" id="3342712"/>
    <lineage>
        <taxon>Bacteria</taxon>
        <taxon>Bacillati</taxon>
        <taxon>Actinomycetota</taxon>
        <taxon>Actinomycetes</taxon>
        <taxon>Kitasatosporales</taxon>
        <taxon>Streptomycetaceae</taxon>
        <taxon>Streptacidiphilus</taxon>
    </lineage>
</organism>
<dbReference type="InterPro" id="IPR039425">
    <property type="entry name" value="RNA_pol_sigma-70-like"/>
</dbReference>
<dbReference type="PANTHER" id="PTHR43133:SF8">
    <property type="entry name" value="RNA POLYMERASE SIGMA FACTOR HI_1459-RELATED"/>
    <property type="match status" value="1"/>
</dbReference>
<proteinExistence type="predicted"/>
<protein>
    <submittedName>
        <fullName evidence="1">Sigma factor-like helix-turn-helix DNA-binding protein</fullName>
    </submittedName>
</protein>
<dbReference type="SUPFAM" id="SSF88946">
    <property type="entry name" value="Sigma2 domain of RNA polymerase sigma factors"/>
    <property type="match status" value="1"/>
</dbReference>
<evidence type="ECO:0000313" key="2">
    <source>
        <dbReference type="Proteomes" id="UP001592582"/>
    </source>
</evidence>
<accession>A0ABV6V5Z3</accession>
<dbReference type="SUPFAM" id="SSF88659">
    <property type="entry name" value="Sigma3 and sigma4 domains of RNA polymerase sigma factors"/>
    <property type="match status" value="1"/>
</dbReference>
<gene>
    <name evidence="1" type="ORF">ACEZDG_07075</name>
</gene>
<keyword evidence="2" id="KW-1185">Reference proteome</keyword>
<dbReference type="Gene3D" id="1.10.10.10">
    <property type="entry name" value="Winged helix-like DNA-binding domain superfamily/Winged helix DNA-binding domain"/>
    <property type="match status" value="1"/>
</dbReference>
<dbReference type="InterPro" id="IPR013249">
    <property type="entry name" value="RNA_pol_sigma70_r4_t2"/>
</dbReference>
<evidence type="ECO:0000313" key="1">
    <source>
        <dbReference type="EMBL" id="MFC1409042.1"/>
    </source>
</evidence>
<dbReference type="InterPro" id="IPR036388">
    <property type="entry name" value="WH-like_DNA-bd_sf"/>
</dbReference>
<dbReference type="Proteomes" id="UP001592582">
    <property type="component" value="Unassembled WGS sequence"/>
</dbReference>